<evidence type="ECO:0000313" key="2">
    <source>
        <dbReference type="Proteomes" id="UP000244077"/>
    </source>
</evidence>
<evidence type="ECO:0000313" key="1">
    <source>
        <dbReference type="EMBL" id="PTQ66450.1"/>
    </source>
</evidence>
<accession>A0A2T5H4E8</accession>
<gene>
    <name evidence="1" type="ORF">C8N42_1263</name>
</gene>
<protein>
    <submittedName>
        <fullName evidence="1">Uncharacterized protein</fullName>
    </submittedName>
</protein>
<proteinExistence type="predicted"/>
<reference evidence="1 2" key="1">
    <citation type="submission" date="2018-04" db="EMBL/GenBank/DDBJ databases">
        <title>Genomic Encyclopedia of Archaeal and Bacterial Type Strains, Phase II (KMG-II): from individual species to whole genera.</title>
        <authorList>
            <person name="Goeker M."/>
        </authorList>
    </citation>
    <scope>NUCLEOTIDE SEQUENCE [LARGE SCALE GENOMIC DNA]</scope>
    <source>
        <strain evidence="1 2">DSM 100434</strain>
    </source>
</reference>
<comment type="caution">
    <text evidence="1">The sequence shown here is derived from an EMBL/GenBank/DDBJ whole genome shotgun (WGS) entry which is preliminary data.</text>
</comment>
<sequence length="112" mass="12626">MLEDWEAQIRADPAFYQWLREAEEIGSEGGATGQVPPPPHAMSRASPFSLRLSKEERTRLESQAGAMPLATYIKSVVLTENAPRYRKRRKPWATLTVVVMPSIKATSWLQSN</sequence>
<name>A0A2T5H4E8_9RHOB</name>
<organism evidence="1 2">
    <name type="scientific">Celeribacter persicus</name>
    <dbReference type="NCBI Taxonomy" id="1651082"/>
    <lineage>
        <taxon>Bacteria</taxon>
        <taxon>Pseudomonadati</taxon>
        <taxon>Pseudomonadota</taxon>
        <taxon>Alphaproteobacteria</taxon>
        <taxon>Rhodobacterales</taxon>
        <taxon>Roseobacteraceae</taxon>
        <taxon>Celeribacter</taxon>
    </lineage>
</organism>
<dbReference type="Proteomes" id="UP000244077">
    <property type="component" value="Unassembled WGS sequence"/>
</dbReference>
<keyword evidence="2" id="KW-1185">Reference proteome</keyword>
<dbReference type="EMBL" id="QAOH01000026">
    <property type="protein sequence ID" value="PTQ66450.1"/>
    <property type="molecule type" value="Genomic_DNA"/>
</dbReference>
<dbReference type="AlphaFoldDB" id="A0A2T5H4E8"/>